<evidence type="ECO:0000259" key="7">
    <source>
        <dbReference type="PROSITE" id="PS50157"/>
    </source>
</evidence>
<evidence type="ECO:0000313" key="9">
    <source>
        <dbReference type="Proteomes" id="UP000694871"/>
    </source>
</evidence>
<evidence type="ECO:0000256" key="4">
    <source>
        <dbReference type="ARBA" id="ARBA00022833"/>
    </source>
</evidence>
<dbReference type="InterPro" id="IPR001909">
    <property type="entry name" value="KRAB"/>
</dbReference>
<organism evidence="9 10">
    <name type="scientific">Gekko japonicus</name>
    <name type="common">Schlegel's Japanese gecko</name>
    <dbReference type="NCBI Taxonomy" id="146911"/>
    <lineage>
        <taxon>Eukaryota</taxon>
        <taxon>Metazoa</taxon>
        <taxon>Chordata</taxon>
        <taxon>Craniata</taxon>
        <taxon>Vertebrata</taxon>
        <taxon>Euteleostomi</taxon>
        <taxon>Lepidosauria</taxon>
        <taxon>Squamata</taxon>
        <taxon>Bifurcata</taxon>
        <taxon>Gekkota</taxon>
        <taxon>Gekkonidae</taxon>
        <taxon>Gekkoninae</taxon>
        <taxon>Gekko</taxon>
    </lineage>
</organism>
<evidence type="ECO:0000256" key="2">
    <source>
        <dbReference type="ARBA" id="ARBA00022737"/>
    </source>
</evidence>
<feature type="domain" description="KRAB" evidence="8">
    <location>
        <begin position="46"/>
        <end position="117"/>
    </location>
</feature>
<evidence type="ECO:0000256" key="5">
    <source>
        <dbReference type="PROSITE-ProRule" id="PRU00042"/>
    </source>
</evidence>
<dbReference type="PANTHER" id="PTHR24381">
    <property type="entry name" value="ZINC FINGER PROTEIN"/>
    <property type="match status" value="1"/>
</dbReference>
<feature type="domain" description="C2H2-type" evidence="7">
    <location>
        <begin position="195"/>
        <end position="222"/>
    </location>
</feature>
<evidence type="ECO:0000313" key="10">
    <source>
        <dbReference type="RefSeq" id="XP_015272842.1"/>
    </source>
</evidence>
<dbReference type="PROSITE" id="PS50805">
    <property type="entry name" value="KRAB"/>
    <property type="match status" value="1"/>
</dbReference>
<dbReference type="SMART" id="SM00355">
    <property type="entry name" value="ZnF_C2H2"/>
    <property type="match status" value="4"/>
</dbReference>
<dbReference type="Pfam" id="PF01352">
    <property type="entry name" value="KRAB"/>
    <property type="match status" value="1"/>
</dbReference>
<dbReference type="Gene3D" id="3.30.160.60">
    <property type="entry name" value="Classic Zinc Finger"/>
    <property type="match status" value="5"/>
</dbReference>
<evidence type="ECO:0000259" key="8">
    <source>
        <dbReference type="PROSITE" id="PS50805"/>
    </source>
</evidence>
<evidence type="ECO:0000256" key="6">
    <source>
        <dbReference type="SAM" id="MobiDB-lite"/>
    </source>
</evidence>
<feature type="domain" description="C2H2-type" evidence="7">
    <location>
        <begin position="307"/>
        <end position="334"/>
    </location>
</feature>
<evidence type="ECO:0000256" key="1">
    <source>
        <dbReference type="ARBA" id="ARBA00022723"/>
    </source>
</evidence>
<dbReference type="CDD" id="cd07765">
    <property type="entry name" value="KRAB_A-box"/>
    <property type="match status" value="1"/>
</dbReference>
<name>A0ABM1KGK5_GEKJA</name>
<dbReference type="Pfam" id="PF00096">
    <property type="entry name" value="zf-C2H2"/>
    <property type="match status" value="2"/>
</dbReference>
<dbReference type="Gene3D" id="6.10.140.140">
    <property type="match status" value="1"/>
</dbReference>
<dbReference type="InterPro" id="IPR036236">
    <property type="entry name" value="Znf_C2H2_sf"/>
</dbReference>
<proteinExistence type="predicted"/>
<reference evidence="10" key="1">
    <citation type="submission" date="2025-08" db="UniProtKB">
        <authorList>
            <consortium name="RefSeq"/>
        </authorList>
    </citation>
    <scope>IDENTIFICATION</scope>
</reference>
<dbReference type="PROSITE" id="PS50157">
    <property type="entry name" value="ZINC_FINGER_C2H2_2"/>
    <property type="match status" value="4"/>
</dbReference>
<keyword evidence="2" id="KW-0677">Repeat</keyword>
<dbReference type="InterPro" id="IPR013087">
    <property type="entry name" value="Znf_C2H2_type"/>
</dbReference>
<feature type="domain" description="C2H2-type" evidence="7">
    <location>
        <begin position="335"/>
        <end position="362"/>
    </location>
</feature>
<keyword evidence="4" id="KW-0862">Zinc</keyword>
<evidence type="ECO:0000256" key="3">
    <source>
        <dbReference type="ARBA" id="ARBA00022771"/>
    </source>
</evidence>
<dbReference type="SUPFAM" id="SSF57667">
    <property type="entry name" value="beta-beta-alpha zinc fingers"/>
    <property type="match status" value="4"/>
</dbReference>
<dbReference type="PANTHER" id="PTHR24381:SF467">
    <property type="entry name" value="ZINC FINGER AND SCAN DOMAIN-CONTAINING PROTEIN 2"/>
    <property type="match status" value="1"/>
</dbReference>
<dbReference type="PROSITE" id="PS00028">
    <property type="entry name" value="ZINC_FINGER_C2H2_1"/>
    <property type="match status" value="3"/>
</dbReference>
<feature type="compositionally biased region" description="Basic and acidic residues" evidence="6">
    <location>
        <begin position="109"/>
        <end position="129"/>
    </location>
</feature>
<accession>A0ABM1KGK5</accession>
<dbReference type="GeneID" id="107115618"/>
<keyword evidence="1" id="KW-0479">Metal-binding</keyword>
<dbReference type="RefSeq" id="XP_015272842.1">
    <property type="nucleotide sequence ID" value="XM_015417356.1"/>
</dbReference>
<feature type="region of interest" description="Disordered" evidence="6">
    <location>
        <begin position="109"/>
        <end position="134"/>
    </location>
</feature>
<dbReference type="SUPFAM" id="SSF109640">
    <property type="entry name" value="KRAB domain (Kruppel-associated box)"/>
    <property type="match status" value="1"/>
</dbReference>
<dbReference type="InterPro" id="IPR036051">
    <property type="entry name" value="KRAB_dom_sf"/>
</dbReference>
<protein>
    <submittedName>
        <fullName evidence="10">Zinc finger protein 135-like</fullName>
    </submittedName>
</protein>
<gene>
    <name evidence="10" type="primary">LOC107115618</name>
</gene>
<keyword evidence="3 5" id="KW-0863">Zinc-finger</keyword>
<dbReference type="SMART" id="SM00349">
    <property type="entry name" value="KRAB"/>
    <property type="match status" value="1"/>
</dbReference>
<dbReference type="Proteomes" id="UP000694871">
    <property type="component" value="Unplaced"/>
</dbReference>
<sequence length="422" mass="48032">MITGRQAGKSSPAGSGRCCRWEGQGLGNLFPAKGFRTGNRQPDPEKVYSQVAVYFTAAEWALLAPGQRDLYRDVMLENYGSVASLAADVEETAGEFQGFALEKVKNENAEGHFGDGPQRQEEGHTAGDDQRDEEVEELCHPLPDTVKIEDLRGNVMNRGRPKRQKRSHVVKRRVKPIPCQGGKFHEVSHMVEETHTCLVCGMNFSDQTQHKLHLRMHTGKKTRQGLEGGKAMIRRAELLRRRRTHKEEKSYSCSDRGKRFPEKSDVVGHKKIWSEEKLFISSESGMAFCKGGKGNIHFPKHSIMKAHKCFWCRKYFRYRSQLLVHQRIHRGEKPLECSECGKRFSQSGCLQKHLRTHTGEKPFEFSDFGQRLSHSDALIRTQAGEKSFECLEFGNRFSHTGNFELHQRTHTGPKQGRSLLNA</sequence>
<keyword evidence="9" id="KW-1185">Reference proteome</keyword>
<feature type="domain" description="C2H2-type" evidence="7">
    <location>
        <begin position="388"/>
        <end position="415"/>
    </location>
</feature>